<protein>
    <submittedName>
        <fullName evidence="1">Uncharacterized protein</fullName>
    </submittedName>
</protein>
<proteinExistence type="predicted"/>
<gene>
    <name evidence="1" type="ORF">SLEP1_g51410</name>
</gene>
<evidence type="ECO:0000313" key="1">
    <source>
        <dbReference type="EMBL" id="GKV44211.1"/>
    </source>
</evidence>
<dbReference type="Proteomes" id="UP001054252">
    <property type="component" value="Unassembled WGS sequence"/>
</dbReference>
<accession>A0AAV5M349</accession>
<organism evidence="1 2">
    <name type="scientific">Rubroshorea leprosula</name>
    <dbReference type="NCBI Taxonomy" id="152421"/>
    <lineage>
        <taxon>Eukaryota</taxon>
        <taxon>Viridiplantae</taxon>
        <taxon>Streptophyta</taxon>
        <taxon>Embryophyta</taxon>
        <taxon>Tracheophyta</taxon>
        <taxon>Spermatophyta</taxon>
        <taxon>Magnoliopsida</taxon>
        <taxon>eudicotyledons</taxon>
        <taxon>Gunneridae</taxon>
        <taxon>Pentapetalae</taxon>
        <taxon>rosids</taxon>
        <taxon>malvids</taxon>
        <taxon>Malvales</taxon>
        <taxon>Dipterocarpaceae</taxon>
        <taxon>Rubroshorea</taxon>
    </lineage>
</organism>
<reference evidence="1 2" key="1">
    <citation type="journal article" date="2021" name="Commun. Biol.">
        <title>The genome of Shorea leprosula (Dipterocarpaceae) highlights the ecological relevance of drought in aseasonal tropical rainforests.</title>
        <authorList>
            <person name="Ng K.K.S."/>
            <person name="Kobayashi M.J."/>
            <person name="Fawcett J.A."/>
            <person name="Hatakeyama M."/>
            <person name="Paape T."/>
            <person name="Ng C.H."/>
            <person name="Ang C.C."/>
            <person name="Tnah L.H."/>
            <person name="Lee C.T."/>
            <person name="Nishiyama T."/>
            <person name="Sese J."/>
            <person name="O'Brien M.J."/>
            <person name="Copetti D."/>
            <person name="Mohd Noor M.I."/>
            <person name="Ong R.C."/>
            <person name="Putra M."/>
            <person name="Sireger I.Z."/>
            <person name="Indrioko S."/>
            <person name="Kosugi Y."/>
            <person name="Izuno A."/>
            <person name="Isagi Y."/>
            <person name="Lee S.L."/>
            <person name="Shimizu K.K."/>
        </authorList>
    </citation>
    <scope>NUCLEOTIDE SEQUENCE [LARGE SCALE GENOMIC DNA]</scope>
    <source>
        <strain evidence="1">214</strain>
    </source>
</reference>
<evidence type="ECO:0000313" key="2">
    <source>
        <dbReference type="Proteomes" id="UP001054252"/>
    </source>
</evidence>
<dbReference type="AlphaFoldDB" id="A0AAV5M349"/>
<keyword evidence="2" id="KW-1185">Reference proteome</keyword>
<comment type="caution">
    <text evidence="1">The sequence shown here is derived from an EMBL/GenBank/DDBJ whole genome shotgun (WGS) entry which is preliminary data.</text>
</comment>
<name>A0AAV5M349_9ROSI</name>
<dbReference type="EMBL" id="BPVZ01000178">
    <property type="protein sequence ID" value="GKV44211.1"/>
    <property type="molecule type" value="Genomic_DNA"/>
</dbReference>
<sequence>MNRCFRFPFSSHLSPCNSTQPLALAALQLITHLQLSSKAAAGSSQPASHRGTLPSARHCKSAPLTSSSSKAGLSSFSFCCRVASSSAALPQILFKLSNSRYQLDAVSKATIFVLCFSSDNNGNFFNLFEELEENDNEDDEFEEVISST</sequence>